<dbReference type="NCBIfam" id="NF007440">
    <property type="entry name" value="PRK09987.1"/>
    <property type="match status" value="1"/>
</dbReference>
<keyword evidence="6 8" id="KW-0560">Oxidoreductase</keyword>
<dbReference type="EC" id="1.1.1.133" evidence="3 6"/>
<comment type="cofactor">
    <cofactor evidence="6">
        <name>Mg(2+)</name>
        <dbReference type="ChEBI" id="CHEBI:18420"/>
    </cofactor>
    <text evidence="6">Binds 1 Mg(2+) ion per monomer.</text>
</comment>
<dbReference type="PANTHER" id="PTHR10491">
    <property type="entry name" value="DTDP-4-DEHYDRORHAMNOSE REDUCTASE"/>
    <property type="match status" value="1"/>
</dbReference>
<dbReference type="Pfam" id="PF04321">
    <property type="entry name" value="RmlD_sub_bind"/>
    <property type="match status" value="1"/>
</dbReference>
<organism evidence="8 9">
    <name type="scientific">Ramlibacter algicola</name>
    <dbReference type="NCBI Taxonomy" id="2795217"/>
    <lineage>
        <taxon>Bacteria</taxon>
        <taxon>Pseudomonadati</taxon>
        <taxon>Pseudomonadota</taxon>
        <taxon>Betaproteobacteria</taxon>
        <taxon>Burkholderiales</taxon>
        <taxon>Comamonadaceae</taxon>
        <taxon>Ramlibacter</taxon>
    </lineage>
</organism>
<evidence type="ECO:0000256" key="6">
    <source>
        <dbReference type="RuleBase" id="RU364082"/>
    </source>
</evidence>
<reference evidence="8" key="1">
    <citation type="submission" date="2020-12" db="EMBL/GenBank/DDBJ databases">
        <title>Ramlibacter sp. nov., isolated from a freshwater alga, Cryptomonas.</title>
        <authorList>
            <person name="Kim H.M."/>
            <person name="Jeon C.O."/>
        </authorList>
    </citation>
    <scope>NUCLEOTIDE SEQUENCE</scope>
    <source>
        <strain evidence="8">CrO1</strain>
    </source>
</reference>
<dbReference type="RefSeq" id="WP_200786932.1">
    <property type="nucleotide sequence ID" value="NZ_JAEDAO010000001.1"/>
</dbReference>
<evidence type="ECO:0000313" key="9">
    <source>
        <dbReference type="Proteomes" id="UP000617041"/>
    </source>
</evidence>
<comment type="pathway">
    <text evidence="1 6">Carbohydrate biosynthesis; dTDP-L-rhamnose biosynthesis.</text>
</comment>
<dbReference type="InterPro" id="IPR036291">
    <property type="entry name" value="NAD(P)-bd_dom_sf"/>
</dbReference>
<dbReference type="EMBL" id="JAEDAO010000001">
    <property type="protein sequence ID" value="MBK0391965.1"/>
    <property type="molecule type" value="Genomic_DNA"/>
</dbReference>
<feature type="domain" description="RmlD-like substrate binding" evidence="7">
    <location>
        <begin position="1"/>
        <end position="295"/>
    </location>
</feature>
<dbReference type="SUPFAM" id="SSF51735">
    <property type="entry name" value="NAD(P)-binding Rossmann-fold domains"/>
    <property type="match status" value="1"/>
</dbReference>
<evidence type="ECO:0000313" key="8">
    <source>
        <dbReference type="EMBL" id="MBK0391965.1"/>
    </source>
</evidence>
<evidence type="ECO:0000256" key="5">
    <source>
        <dbReference type="ARBA" id="ARBA00048200"/>
    </source>
</evidence>
<comment type="caution">
    <text evidence="8">The sequence shown here is derived from an EMBL/GenBank/DDBJ whole genome shotgun (WGS) entry which is preliminary data.</text>
</comment>
<dbReference type="Gene3D" id="3.40.50.720">
    <property type="entry name" value="NAD(P)-binding Rossmann-like Domain"/>
    <property type="match status" value="1"/>
</dbReference>
<dbReference type="CDD" id="cd05254">
    <property type="entry name" value="dTDP_HR_like_SDR_e"/>
    <property type="match status" value="1"/>
</dbReference>
<evidence type="ECO:0000256" key="3">
    <source>
        <dbReference type="ARBA" id="ARBA00012929"/>
    </source>
</evidence>
<dbReference type="GO" id="GO:0008831">
    <property type="term" value="F:dTDP-4-dehydrorhamnose reductase activity"/>
    <property type="evidence" value="ECO:0007669"/>
    <property type="project" value="UniProtKB-EC"/>
</dbReference>
<dbReference type="Proteomes" id="UP000617041">
    <property type="component" value="Unassembled WGS sequence"/>
</dbReference>
<comment type="function">
    <text evidence="6">Catalyzes the reduction of dTDP-6-deoxy-L-lyxo-4-hexulose to yield dTDP-L-rhamnose.</text>
</comment>
<name>A0A934PYL8_9BURK</name>
<dbReference type="AlphaFoldDB" id="A0A934PYL8"/>
<accession>A0A934PYL8</accession>
<evidence type="ECO:0000259" key="7">
    <source>
        <dbReference type="Pfam" id="PF04321"/>
    </source>
</evidence>
<sequence length="302" mass="32185">MKILLFGCNGQVGWELQRSLAALGELVAIDAAGEGDLRGDFSAPDAVAATVRAVQPDVIVNAAAYTAVDKAETDAATARLVNAATPCVIAREARSLGALLVHYSTDYVFDGSGDRPWQETDAAGPLNVYGATKLEGERLVLEGCPRAVVLRTSWVYGARGNNFAKTMVRLARDRDQLQVVDDQVGAPTGADLLADITAHLVRGIRGGAPWRGLFHAAAAGATSWHAYAQFVLHEVQRVGLSLRIGPDAVVPVPSSQYATAARRPLNSRLDTSRLREATGLVLPHWQAGVRRMLVEAYAGDRP</sequence>
<comment type="catalytic activity">
    <reaction evidence="5 6">
        <text>dTDP-beta-L-rhamnose + NADP(+) = dTDP-4-dehydro-beta-L-rhamnose + NADPH + H(+)</text>
        <dbReference type="Rhea" id="RHEA:21796"/>
        <dbReference type="ChEBI" id="CHEBI:15378"/>
        <dbReference type="ChEBI" id="CHEBI:57510"/>
        <dbReference type="ChEBI" id="CHEBI:57783"/>
        <dbReference type="ChEBI" id="CHEBI:58349"/>
        <dbReference type="ChEBI" id="CHEBI:62830"/>
        <dbReference type="EC" id="1.1.1.133"/>
    </reaction>
</comment>
<evidence type="ECO:0000256" key="2">
    <source>
        <dbReference type="ARBA" id="ARBA00010944"/>
    </source>
</evidence>
<dbReference type="NCBIfam" id="TIGR01214">
    <property type="entry name" value="rmlD"/>
    <property type="match status" value="1"/>
</dbReference>
<proteinExistence type="inferred from homology"/>
<dbReference type="GO" id="GO:0019305">
    <property type="term" value="P:dTDP-rhamnose biosynthetic process"/>
    <property type="evidence" value="ECO:0007669"/>
    <property type="project" value="TreeGrafter"/>
</dbReference>
<dbReference type="PANTHER" id="PTHR10491:SF4">
    <property type="entry name" value="METHIONINE ADENOSYLTRANSFERASE 2 SUBUNIT BETA"/>
    <property type="match status" value="1"/>
</dbReference>
<gene>
    <name evidence="8" type="primary">rfbD</name>
    <name evidence="8" type="ORF">I8E28_05130</name>
</gene>
<keyword evidence="9" id="KW-1185">Reference proteome</keyword>
<evidence type="ECO:0000256" key="1">
    <source>
        <dbReference type="ARBA" id="ARBA00004781"/>
    </source>
</evidence>
<dbReference type="InterPro" id="IPR029903">
    <property type="entry name" value="RmlD-like-bd"/>
</dbReference>
<dbReference type="InterPro" id="IPR005913">
    <property type="entry name" value="dTDP_dehydrorham_reduct"/>
</dbReference>
<dbReference type="GO" id="GO:0005829">
    <property type="term" value="C:cytosol"/>
    <property type="evidence" value="ECO:0007669"/>
    <property type="project" value="TreeGrafter"/>
</dbReference>
<comment type="similarity">
    <text evidence="2 6">Belongs to the dTDP-4-dehydrorhamnose reductase family.</text>
</comment>
<protein>
    <recommendedName>
        <fullName evidence="4 6">dTDP-4-dehydrorhamnose reductase</fullName>
        <ecNumber evidence="3 6">1.1.1.133</ecNumber>
    </recommendedName>
</protein>
<evidence type="ECO:0000256" key="4">
    <source>
        <dbReference type="ARBA" id="ARBA00017099"/>
    </source>
</evidence>
<keyword evidence="6" id="KW-0521">NADP</keyword>
<dbReference type="Gene3D" id="3.90.25.10">
    <property type="entry name" value="UDP-galactose 4-epimerase, domain 1"/>
    <property type="match status" value="1"/>
</dbReference>